<proteinExistence type="inferred from homology"/>
<dbReference type="PANTHER" id="PTHR30419">
    <property type="entry name" value="HTH-TYPE TRANSCRIPTIONAL REGULATOR YBHD"/>
    <property type="match status" value="1"/>
</dbReference>
<dbReference type="InterPro" id="IPR005119">
    <property type="entry name" value="LysR_subst-bd"/>
</dbReference>
<dbReference type="Pfam" id="PF03466">
    <property type="entry name" value="LysR_substrate"/>
    <property type="match status" value="1"/>
</dbReference>
<dbReference type="eggNOG" id="COG0583">
    <property type="taxonomic scope" value="Bacteria"/>
</dbReference>
<reference evidence="7" key="1">
    <citation type="submission" date="2013-04" db="EMBL/GenBank/DDBJ databases">
        <title>Thioclava sp. 13D2W-2 Genome Sequencing.</title>
        <authorList>
            <person name="Lai Q."/>
            <person name="Li G."/>
            <person name="Shao Z."/>
        </authorList>
    </citation>
    <scope>NUCLEOTIDE SEQUENCE [LARGE SCALE GENOMIC DNA]</scope>
    <source>
        <strain evidence="7">13D2W-2</strain>
    </source>
</reference>
<evidence type="ECO:0000256" key="1">
    <source>
        <dbReference type="ARBA" id="ARBA00009437"/>
    </source>
</evidence>
<dbReference type="Gene3D" id="3.40.190.290">
    <property type="match status" value="1"/>
</dbReference>
<evidence type="ECO:0000313" key="7">
    <source>
        <dbReference type="Proteomes" id="UP000028607"/>
    </source>
</evidence>
<dbReference type="SUPFAM" id="SSF53850">
    <property type="entry name" value="Periplasmic binding protein-like II"/>
    <property type="match status" value="1"/>
</dbReference>
<dbReference type="GO" id="GO:0003700">
    <property type="term" value="F:DNA-binding transcription factor activity"/>
    <property type="evidence" value="ECO:0007669"/>
    <property type="project" value="InterPro"/>
</dbReference>
<dbReference type="STRING" id="1317124.DW2_03909"/>
<evidence type="ECO:0000256" key="2">
    <source>
        <dbReference type="ARBA" id="ARBA00023015"/>
    </source>
</evidence>
<dbReference type="Proteomes" id="UP000028607">
    <property type="component" value="Unassembled WGS sequence"/>
</dbReference>
<gene>
    <name evidence="6" type="ORF">DW2_03909</name>
</gene>
<evidence type="ECO:0000256" key="4">
    <source>
        <dbReference type="ARBA" id="ARBA00023163"/>
    </source>
</evidence>
<organism evidence="6 7">
    <name type="scientific">Thioclava atlantica</name>
    <dbReference type="NCBI Taxonomy" id="1317124"/>
    <lineage>
        <taxon>Bacteria</taxon>
        <taxon>Pseudomonadati</taxon>
        <taxon>Pseudomonadota</taxon>
        <taxon>Alphaproteobacteria</taxon>
        <taxon>Rhodobacterales</taxon>
        <taxon>Paracoccaceae</taxon>
        <taxon>Thioclava</taxon>
    </lineage>
</organism>
<evidence type="ECO:0000256" key="3">
    <source>
        <dbReference type="ARBA" id="ARBA00023125"/>
    </source>
</evidence>
<dbReference type="Pfam" id="PF00126">
    <property type="entry name" value="HTH_1"/>
    <property type="match status" value="1"/>
</dbReference>
<dbReference type="OrthoDB" id="9803030at2"/>
<dbReference type="InterPro" id="IPR036390">
    <property type="entry name" value="WH_DNA-bd_sf"/>
</dbReference>
<keyword evidence="4" id="KW-0804">Transcription</keyword>
<dbReference type="GO" id="GO:0003677">
    <property type="term" value="F:DNA binding"/>
    <property type="evidence" value="ECO:0007669"/>
    <property type="project" value="UniProtKB-KW"/>
</dbReference>
<dbReference type="PANTHER" id="PTHR30419:SF8">
    <property type="entry name" value="NITROGEN ASSIMILATION TRANSCRIPTIONAL ACTIVATOR-RELATED"/>
    <property type="match status" value="1"/>
</dbReference>
<keyword evidence="7" id="KW-1185">Reference proteome</keyword>
<dbReference type="EMBL" id="AQRC01000002">
    <property type="protein sequence ID" value="KFE36424.1"/>
    <property type="molecule type" value="Genomic_DNA"/>
</dbReference>
<keyword evidence="2" id="KW-0805">Transcription regulation</keyword>
<dbReference type="RefSeq" id="WP_038143941.1">
    <property type="nucleotide sequence ID" value="NZ_AQRC01000002.1"/>
</dbReference>
<dbReference type="Gene3D" id="1.10.10.10">
    <property type="entry name" value="Winged helix-like DNA-binding domain superfamily/Winged helix DNA-binding domain"/>
    <property type="match status" value="1"/>
</dbReference>
<dbReference type="InterPro" id="IPR036388">
    <property type="entry name" value="WH-like_DNA-bd_sf"/>
</dbReference>
<protein>
    <submittedName>
        <fullName evidence="6">LysR family transcriptional regulator</fullName>
    </submittedName>
</protein>
<dbReference type="InterPro" id="IPR000847">
    <property type="entry name" value="LysR_HTH_N"/>
</dbReference>
<name>A0A085U0C7_9RHOB</name>
<feature type="domain" description="HTH lysR-type" evidence="5">
    <location>
        <begin position="8"/>
        <end position="65"/>
    </location>
</feature>
<reference evidence="6 7" key="2">
    <citation type="journal article" date="2015" name="Antonie Van Leeuwenhoek">
        <title>Thioclava indica sp. nov., isolated from surface seawater of the Indian Ocean.</title>
        <authorList>
            <person name="Liu Y."/>
            <person name="Lai Q."/>
            <person name="Du J."/>
            <person name="Xu H."/>
            <person name="Jiang L."/>
            <person name="Shao Z."/>
        </authorList>
    </citation>
    <scope>NUCLEOTIDE SEQUENCE [LARGE SCALE GENOMIC DNA]</scope>
    <source>
        <strain evidence="6 7">13D2W-2</strain>
    </source>
</reference>
<dbReference type="PATRIC" id="fig|1317124.6.peg.791"/>
<comment type="caution">
    <text evidence="6">The sequence shown here is derived from an EMBL/GenBank/DDBJ whole genome shotgun (WGS) entry which is preliminary data.</text>
</comment>
<sequence>MSDPFLHMRPRQIRLISEIFSHGKLQIAAELCGMTQPAASRMLGEVEALLGAKLFNRGPKGMEATPTGALVARHARRMVNDLSQLSAEFTELRAGRGGIVRIGAVTGPALGEIVPAIQALKAEAPLVDVSVEVAPSATLVPQLERGHLDFALARLPPWMEDRAFDIEPARTEIVRLLVRDGHPMLERGPLKVSALHDFPWILQSLGTPIRRAVEEAFHEEGLSSPPNVTTTSSLLAVIALLRDSDAIAPMAQEVVDLMLEPPVSAGFRHLELKRPMSVEPYMILCARDRELSKAAETLLTMVRKSIRMRGARF</sequence>
<evidence type="ECO:0000313" key="6">
    <source>
        <dbReference type="EMBL" id="KFE36424.1"/>
    </source>
</evidence>
<dbReference type="GO" id="GO:0005829">
    <property type="term" value="C:cytosol"/>
    <property type="evidence" value="ECO:0007669"/>
    <property type="project" value="TreeGrafter"/>
</dbReference>
<comment type="similarity">
    <text evidence="1">Belongs to the LysR transcriptional regulatory family.</text>
</comment>
<dbReference type="InterPro" id="IPR050950">
    <property type="entry name" value="HTH-type_LysR_regulators"/>
</dbReference>
<accession>A0A085U0C7</accession>
<dbReference type="PROSITE" id="PS50931">
    <property type="entry name" value="HTH_LYSR"/>
    <property type="match status" value="1"/>
</dbReference>
<dbReference type="SUPFAM" id="SSF46785">
    <property type="entry name" value="Winged helix' DNA-binding domain"/>
    <property type="match status" value="1"/>
</dbReference>
<evidence type="ECO:0000259" key="5">
    <source>
        <dbReference type="PROSITE" id="PS50931"/>
    </source>
</evidence>
<keyword evidence="3" id="KW-0238">DNA-binding</keyword>
<dbReference type="AlphaFoldDB" id="A0A085U0C7"/>